<evidence type="ECO:0000313" key="5">
    <source>
        <dbReference type="EMBL" id="KAL3796466.1"/>
    </source>
</evidence>
<comment type="caution">
    <text evidence="5">The sequence shown here is derived from an EMBL/GenBank/DDBJ whole genome shotgun (WGS) entry which is preliminary data.</text>
</comment>
<evidence type="ECO:0000256" key="1">
    <source>
        <dbReference type="ARBA" id="ARBA00009725"/>
    </source>
</evidence>
<dbReference type="GO" id="GO:0008173">
    <property type="term" value="F:RNA methyltransferase activity"/>
    <property type="evidence" value="ECO:0007669"/>
    <property type="project" value="UniProtKB-ARBA"/>
</dbReference>
<dbReference type="InterPro" id="IPR013217">
    <property type="entry name" value="Methyltransf_12"/>
</dbReference>
<keyword evidence="2" id="KW-0489">Methyltransferase</keyword>
<accession>A0ABD3Q977</accession>
<protein>
    <recommendedName>
        <fullName evidence="4">Methyltransferase type 12 domain-containing protein</fullName>
    </recommendedName>
</protein>
<keyword evidence="3" id="KW-0808">Transferase</keyword>
<organism evidence="5 6">
    <name type="scientific">Cyclotella atomus</name>
    <dbReference type="NCBI Taxonomy" id="382360"/>
    <lineage>
        <taxon>Eukaryota</taxon>
        <taxon>Sar</taxon>
        <taxon>Stramenopiles</taxon>
        <taxon>Ochrophyta</taxon>
        <taxon>Bacillariophyta</taxon>
        <taxon>Coscinodiscophyceae</taxon>
        <taxon>Thalassiosirophycidae</taxon>
        <taxon>Stephanodiscales</taxon>
        <taxon>Stephanodiscaceae</taxon>
        <taxon>Cyclotella</taxon>
    </lineage>
</organism>
<sequence>MANEWNGSVWIKDNWTDEEKTQALSILSSAEAKSALTTQEQIEKQQQAFDQFRRNAGTNWNVFYEQNQNKFFKDRHYLHKAFPLEFAWLYPHDDINENDGSVQDYSNESTCDDGAVNSCTNQQSLDHWSKSDEVHVVEIGCGVGNAILPLLEQHSGLKQHKKDSDNLPHLHVHCLDFAPNAIKILKDDIRFRAAANEGRATAHVYDLSAMHPSMISIGKQKGLANSADVAILLFCLSAVGPHPSTALSRAANHAMDMLKPGGILIIRDYGRLDEAQLKLGKGNKGLGENFYQKGDGTGVYYFELNDLKALFGNDTGSGYCKLEILELDYIQRVYRNRGDGTTRRRVWVQGRFQKPFPSSKRTSDRDESLLMQEFMSTSTQRWDNYYKIQPDSLQQMSLGEAISLKNSNNLLQIFPIEFGQWKSLLDPPNATKRKICATNGESIKAESLSESSNVTVIDVGCGVGSGTLLNIMAKQQMQAQLEEFELPLQPRLRTHHVDVSFEAIQRLQNDPRYKSVESGVNDVTTEAPVITSTVADITTSQWLPTYFKDLSSADFVLLLFSLSAMGPYKQQNSMLRNAVKNVASMLKPGGVVLFRDFGSYDDDQLQLNSCFGSQICSNFYLRDGDASGEQAMGTAVYFFDLEEVRELFVNAGFEVLQLEYINRPYSKSGKQSKNLTVNGGAIKRTRVWVHGRFRKPSNIM</sequence>
<dbReference type="Gene3D" id="3.40.50.150">
    <property type="entry name" value="Vaccinia Virus protein VP39"/>
    <property type="match status" value="2"/>
</dbReference>
<dbReference type="Pfam" id="PF08242">
    <property type="entry name" value="Methyltransf_12"/>
    <property type="match status" value="1"/>
</dbReference>
<dbReference type="InterPro" id="IPR026113">
    <property type="entry name" value="METTL2/6/8-like"/>
</dbReference>
<reference evidence="5 6" key="1">
    <citation type="submission" date="2024-10" db="EMBL/GenBank/DDBJ databases">
        <title>Updated reference genomes for cyclostephanoid diatoms.</title>
        <authorList>
            <person name="Roberts W.R."/>
            <person name="Alverson A.J."/>
        </authorList>
    </citation>
    <scope>NUCLEOTIDE SEQUENCE [LARGE SCALE GENOMIC DNA]</scope>
    <source>
        <strain evidence="5 6">AJA010-31</strain>
    </source>
</reference>
<dbReference type="SUPFAM" id="SSF53335">
    <property type="entry name" value="S-adenosyl-L-methionine-dependent methyltransferases"/>
    <property type="match status" value="2"/>
</dbReference>
<comment type="similarity">
    <text evidence="1">Belongs to the methyltransferase superfamily. METL family.</text>
</comment>
<evidence type="ECO:0000313" key="6">
    <source>
        <dbReference type="Proteomes" id="UP001530400"/>
    </source>
</evidence>
<dbReference type="GO" id="GO:0032259">
    <property type="term" value="P:methylation"/>
    <property type="evidence" value="ECO:0007669"/>
    <property type="project" value="UniProtKB-KW"/>
</dbReference>
<feature type="domain" description="Methyltransferase type 12" evidence="4">
    <location>
        <begin position="137"/>
        <end position="264"/>
    </location>
</feature>
<proteinExistence type="inferred from homology"/>
<evidence type="ECO:0000256" key="3">
    <source>
        <dbReference type="ARBA" id="ARBA00022679"/>
    </source>
</evidence>
<evidence type="ECO:0000256" key="2">
    <source>
        <dbReference type="ARBA" id="ARBA00022603"/>
    </source>
</evidence>
<dbReference type="EMBL" id="JALLPJ020000294">
    <property type="protein sequence ID" value="KAL3796466.1"/>
    <property type="molecule type" value="Genomic_DNA"/>
</dbReference>
<dbReference type="InterPro" id="IPR029063">
    <property type="entry name" value="SAM-dependent_MTases_sf"/>
</dbReference>
<keyword evidence="6" id="KW-1185">Reference proteome</keyword>
<dbReference type="AlphaFoldDB" id="A0ABD3Q977"/>
<gene>
    <name evidence="5" type="ORF">ACHAWO_011338</name>
</gene>
<dbReference type="PANTHER" id="PTHR22809">
    <property type="entry name" value="METHYLTRANSFERASE-RELATED"/>
    <property type="match status" value="1"/>
</dbReference>
<dbReference type="Proteomes" id="UP001530400">
    <property type="component" value="Unassembled WGS sequence"/>
</dbReference>
<evidence type="ECO:0000259" key="4">
    <source>
        <dbReference type="Pfam" id="PF08242"/>
    </source>
</evidence>
<name>A0ABD3Q977_9STRA</name>
<dbReference type="PANTHER" id="PTHR22809:SF5">
    <property type="entry name" value="TRNA N(3)-METHYLCYTIDINE METHYLTRANSFERASE METTL6"/>
    <property type="match status" value="1"/>
</dbReference>
<dbReference type="CDD" id="cd02440">
    <property type="entry name" value="AdoMet_MTases"/>
    <property type="match status" value="2"/>
</dbReference>
<dbReference type="Pfam" id="PF13489">
    <property type="entry name" value="Methyltransf_23"/>
    <property type="match status" value="1"/>
</dbReference>
<dbReference type="GO" id="GO:0008757">
    <property type="term" value="F:S-adenosylmethionine-dependent methyltransferase activity"/>
    <property type="evidence" value="ECO:0007669"/>
    <property type="project" value="UniProtKB-ARBA"/>
</dbReference>